<organism evidence="2">
    <name type="scientific">Octopus bimaculoides</name>
    <name type="common">California two-spotted octopus</name>
    <dbReference type="NCBI Taxonomy" id="37653"/>
    <lineage>
        <taxon>Eukaryota</taxon>
        <taxon>Metazoa</taxon>
        <taxon>Spiralia</taxon>
        <taxon>Lophotrochozoa</taxon>
        <taxon>Mollusca</taxon>
        <taxon>Cephalopoda</taxon>
        <taxon>Coleoidea</taxon>
        <taxon>Octopodiformes</taxon>
        <taxon>Octopoda</taxon>
        <taxon>Incirrata</taxon>
        <taxon>Octopodidae</taxon>
        <taxon>Octopus</taxon>
    </lineage>
</organism>
<dbReference type="AlphaFoldDB" id="A0A0L8H2H3"/>
<keyword evidence="1" id="KW-0472">Membrane</keyword>
<gene>
    <name evidence="2" type="ORF">OCBIM_22024097mg</name>
</gene>
<keyword evidence="1" id="KW-0812">Transmembrane</keyword>
<feature type="transmembrane region" description="Helical" evidence="1">
    <location>
        <begin position="21"/>
        <end position="46"/>
    </location>
</feature>
<evidence type="ECO:0000256" key="1">
    <source>
        <dbReference type="SAM" id="Phobius"/>
    </source>
</evidence>
<accession>A0A0L8H2H3</accession>
<evidence type="ECO:0000313" key="2">
    <source>
        <dbReference type="EMBL" id="KOF83294.1"/>
    </source>
</evidence>
<proteinExistence type="predicted"/>
<dbReference type="EMBL" id="KQ419533">
    <property type="protein sequence ID" value="KOF83294.1"/>
    <property type="molecule type" value="Genomic_DNA"/>
</dbReference>
<sequence>MERLRILIHFFRPDYTKALLLVYNLSPVYGFSVLMSRFHLIMYHLLLTFD</sequence>
<protein>
    <submittedName>
        <fullName evidence="2">Uncharacterized protein</fullName>
    </submittedName>
</protein>
<reference evidence="2" key="1">
    <citation type="submission" date="2015-07" db="EMBL/GenBank/DDBJ databases">
        <title>MeaNS - Measles Nucleotide Surveillance Program.</title>
        <authorList>
            <person name="Tran T."/>
            <person name="Druce J."/>
        </authorList>
    </citation>
    <scope>NUCLEOTIDE SEQUENCE</scope>
    <source>
        <strain evidence="2">UCB-OBI-ISO-001</strain>
        <tissue evidence="2">Gonad</tissue>
    </source>
</reference>
<keyword evidence="1" id="KW-1133">Transmembrane helix</keyword>
<name>A0A0L8H2H3_OCTBM</name>